<proteinExistence type="predicted"/>
<reference evidence="1" key="1">
    <citation type="journal article" date="2014" name="Front. Microbiol.">
        <title>High frequency of phylogenetically diverse reductive dehalogenase-homologous genes in deep subseafloor sedimentary metagenomes.</title>
        <authorList>
            <person name="Kawai M."/>
            <person name="Futagami T."/>
            <person name="Toyoda A."/>
            <person name="Takaki Y."/>
            <person name="Nishi S."/>
            <person name="Hori S."/>
            <person name="Arai W."/>
            <person name="Tsubouchi T."/>
            <person name="Morono Y."/>
            <person name="Uchiyama I."/>
            <person name="Ito T."/>
            <person name="Fujiyama A."/>
            <person name="Inagaki F."/>
            <person name="Takami H."/>
        </authorList>
    </citation>
    <scope>NUCLEOTIDE SEQUENCE</scope>
    <source>
        <strain evidence="1">Expedition CK06-06</strain>
    </source>
</reference>
<evidence type="ECO:0000313" key="1">
    <source>
        <dbReference type="EMBL" id="GAH95205.1"/>
    </source>
</evidence>
<protein>
    <submittedName>
        <fullName evidence="1">Uncharacterized protein</fullName>
    </submittedName>
</protein>
<organism evidence="1">
    <name type="scientific">marine sediment metagenome</name>
    <dbReference type="NCBI Taxonomy" id="412755"/>
    <lineage>
        <taxon>unclassified sequences</taxon>
        <taxon>metagenomes</taxon>
        <taxon>ecological metagenomes</taxon>
    </lineage>
</organism>
<dbReference type="EMBL" id="BARU01048309">
    <property type="protein sequence ID" value="GAH95205.1"/>
    <property type="molecule type" value="Genomic_DNA"/>
</dbReference>
<comment type="caution">
    <text evidence="1">The sequence shown here is derived from an EMBL/GenBank/DDBJ whole genome shotgun (WGS) entry which is preliminary data.</text>
</comment>
<feature type="non-terminal residue" evidence="1">
    <location>
        <position position="41"/>
    </location>
</feature>
<name>X1KNJ8_9ZZZZ</name>
<sequence>MLKEDNWCFAALIAYGLVDKPDDPEFQQFVSFPTFERGKYI</sequence>
<gene>
    <name evidence="1" type="ORF">S03H2_71878</name>
</gene>
<accession>X1KNJ8</accession>
<dbReference type="AlphaFoldDB" id="X1KNJ8"/>